<dbReference type="EMBL" id="LXQA010009357">
    <property type="protein sequence ID" value="MCH85903.1"/>
    <property type="molecule type" value="Genomic_DNA"/>
</dbReference>
<evidence type="ECO:0000256" key="1">
    <source>
        <dbReference type="SAM" id="MobiDB-lite"/>
    </source>
</evidence>
<dbReference type="Proteomes" id="UP000265520">
    <property type="component" value="Unassembled WGS sequence"/>
</dbReference>
<evidence type="ECO:0000313" key="3">
    <source>
        <dbReference type="Proteomes" id="UP000265520"/>
    </source>
</evidence>
<sequence>MKQQSAAERAKATLDEVEKEEVKKKKKKLLKKNTSEAPKELDKEVQDLLKEGVAKRIVKESNLPKSPFSPTDSIIDENLRKIIKESQTAIWNLESHLSPDTLNSTPLKHFSTQPRPSEPIQEAHSDSDSFEQEFKKIAEAKQKVQEFQRHEALRWSKPTLEHSIEPVSETQVQELPPSNSPMQTSLNPTHIDLDFPILLSSSYVDIFIQPHISNLSPPKYPNPHPNLFIRDPFNPTLPSNPSRPPHHVSNPYKLFPSPEPDHETLGLQIATDLRNLYSMKDHALIFPSDIDSEVEAIINRVKSALFVYAQDVKEAIKGRGMDVVKKVVDFAEQSNPLRITEAFRFDADEMFVLNALEKTLQEDLGALETEILEEEMKLAEENSKGKSLVVDTTPIPSPERPEPHNEEIIGTSSGGEVLRLHADLEEAKRKQELQDVKLDSLAEDQHALRETVSEISGRQEALVQNQKAMDSKLDAILALLSKKP</sequence>
<keyword evidence="3" id="KW-1185">Reference proteome</keyword>
<gene>
    <name evidence="2" type="ORF">A2U01_0006755</name>
</gene>
<accession>A0A392MFF2</accession>
<comment type="caution">
    <text evidence="2">The sequence shown here is derived from an EMBL/GenBank/DDBJ whole genome shotgun (WGS) entry which is preliminary data.</text>
</comment>
<protein>
    <submittedName>
        <fullName evidence="2">Uncharacterized protein</fullName>
    </submittedName>
</protein>
<feature type="region of interest" description="Disordered" evidence="1">
    <location>
        <begin position="382"/>
        <end position="410"/>
    </location>
</feature>
<name>A0A392MFF2_9FABA</name>
<evidence type="ECO:0000313" key="2">
    <source>
        <dbReference type="EMBL" id="MCH85903.1"/>
    </source>
</evidence>
<dbReference type="AlphaFoldDB" id="A0A392MFF2"/>
<reference evidence="2 3" key="1">
    <citation type="journal article" date="2018" name="Front. Plant Sci.">
        <title>Red Clover (Trifolium pratense) and Zigzag Clover (T. medium) - A Picture of Genomic Similarities and Differences.</title>
        <authorList>
            <person name="Dluhosova J."/>
            <person name="Istvanek J."/>
            <person name="Nedelnik J."/>
            <person name="Repkova J."/>
        </authorList>
    </citation>
    <scope>NUCLEOTIDE SEQUENCE [LARGE SCALE GENOMIC DNA]</scope>
    <source>
        <strain evidence="3">cv. 10/8</strain>
        <tissue evidence="2">Leaf</tissue>
    </source>
</reference>
<feature type="region of interest" description="Disordered" evidence="1">
    <location>
        <begin position="1"/>
        <end position="43"/>
    </location>
</feature>
<feature type="compositionally biased region" description="Polar residues" evidence="1">
    <location>
        <begin position="98"/>
        <end position="115"/>
    </location>
</feature>
<proteinExistence type="predicted"/>
<organism evidence="2 3">
    <name type="scientific">Trifolium medium</name>
    <dbReference type="NCBI Taxonomy" id="97028"/>
    <lineage>
        <taxon>Eukaryota</taxon>
        <taxon>Viridiplantae</taxon>
        <taxon>Streptophyta</taxon>
        <taxon>Embryophyta</taxon>
        <taxon>Tracheophyta</taxon>
        <taxon>Spermatophyta</taxon>
        <taxon>Magnoliopsida</taxon>
        <taxon>eudicotyledons</taxon>
        <taxon>Gunneridae</taxon>
        <taxon>Pentapetalae</taxon>
        <taxon>rosids</taxon>
        <taxon>fabids</taxon>
        <taxon>Fabales</taxon>
        <taxon>Fabaceae</taxon>
        <taxon>Papilionoideae</taxon>
        <taxon>50 kb inversion clade</taxon>
        <taxon>NPAAA clade</taxon>
        <taxon>Hologalegina</taxon>
        <taxon>IRL clade</taxon>
        <taxon>Trifolieae</taxon>
        <taxon>Trifolium</taxon>
    </lineage>
</organism>
<feature type="compositionally biased region" description="Basic and acidic residues" evidence="1">
    <location>
        <begin position="33"/>
        <end position="43"/>
    </location>
</feature>
<feature type="region of interest" description="Disordered" evidence="1">
    <location>
        <begin position="97"/>
        <end position="127"/>
    </location>
</feature>
<feature type="compositionally biased region" description="Basic and acidic residues" evidence="1">
    <location>
        <begin position="8"/>
        <end position="23"/>
    </location>
</feature>